<dbReference type="InterPro" id="IPR049576">
    <property type="entry name" value="HDC-like"/>
</dbReference>
<organism evidence="2 3">
    <name type="scientific">Bacillus salacetis</name>
    <dbReference type="NCBI Taxonomy" id="2315464"/>
    <lineage>
        <taxon>Bacteria</taxon>
        <taxon>Bacillati</taxon>
        <taxon>Bacillota</taxon>
        <taxon>Bacilli</taxon>
        <taxon>Bacillales</taxon>
        <taxon>Bacillaceae</taxon>
        <taxon>Bacillus</taxon>
    </lineage>
</organism>
<protein>
    <submittedName>
        <fullName evidence="2">Uncharacterized protein</fullName>
    </submittedName>
</protein>
<gene>
    <name evidence="2" type="ORF">D3H55_09895</name>
</gene>
<keyword evidence="1" id="KW-1133">Transmembrane helix</keyword>
<dbReference type="RefSeq" id="WP_119546751.1">
    <property type="nucleotide sequence ID" value="NZ_QXIR01000011.1"/>
</dbReference>
<sequence length="401" mass="42501">MLNEPVVATMLILALIAVGEVISIKTRARVPMLLVVLLGYLVLMWVGVIPKDLVANSTFSTVGAVLIAPLIVHMGTLIPMKIIRQQYKSVIIALLGIVIAAGTILLTVSPIFGYNTAAAGTGPLTGGIIAFVVTSEKLQAMGLTALITIPVLVLSLQSLIGLPLTTYFLRRYAERVKAQMGSKLYVAAASEAAVRQESIGEAEEVEEEAVKKSWIPDRYATSSILLFQLFLGGSIAVVAGNLTGIHYSIWALVIGLAGTLSGFYRDKMMERANSFGVGMVGVIFVIIPSMNQVTFGLFLQNLPAVAAILVIGSAGIILGGFLGAKLVKWDVTKGIPVALTAMYGFPGDYLVCEEVSRSVGETKEEQEHIFNEILSPMLVGGFTTVTIASIVIASVLMGTLS</sequence>
<evidence type="ECO:0000313" key="3">
    <source>
        <dbReference type="Proteomes" id="UP000265801"/>
    </source>
</evidence>
<feature type="transmembrane region" description="Helical" evidence="1">
    <location>
        <begin position="373"/>
        <end position="397"/>
    </location>
</feature>
<keyword evidence="1" id="KW-0812">Transmembrane</keyword>
<feature type="transmembrane region" description="Helical" evidence="1">
    <location>
        <begin position="304"/>
        <end position="324"/>
    </location>
</feature>
<dbReference type="AlphaFoldDB" id="A0A3A1R526"/>
<name>A0A3A1R526_9BACI</name>
<feature type="transmembrane region" description="Helical" evidence="1">
    <location>
        <begin position="219"/>
        <end position="239"/>
    </location>
</feature>
<dbReference type="CDD" id="cd21416">
    <property type="entry name" value="HDC_protein"/>
    <property type="match status" value="1"/>
</dbReference>
<reference evidence="2 3" key="1">
    <citation type="submission" date="2018-09" db="EMBL/GenBank/DDBJ databases">
        <title>Bacillus saliacetes sp. nov., isolated from Thai shrimp paste (Ka-pi).</title>
        <authorList>
            <person name="Daroonpunt R."/>
            <person name="Tanasupawat S."/>
            <person name="Yiamsombut S."/>
        </authorList>
    </citation>
    <scope>NUCLEOTIDE SEQUENCE [LARGE SCALE GENOMIC DNA]</scope>
    <source>
        <strain evidence="2 3">SKP7-4</strain>
    </source>
</reference>
<dbReference type="OrthoDB" id="3243277at2"/>
<proteinExistence type="predicted"/>
<comment type="caution">
    <text evidence="2">The sequence shown here is derived from an EMBL/GenBank/DDBJ whole genome shotgun (WGS) entry which is preliminary data.</text>
</comment>
<feature type="transmembrane region" description="Helical" evidence="1">
    <location>
        <begin position="145"/>
        <end position="169"/>
    </location>
</feature>
<feature type="transmembrane region" description="Helical" evidence="1">
    <location>
        <begin position="276"/>
        <end position="298"/>
    </location>
</feature>
<dbReference type="EMBL" id="QXIR01000011">
    <property type="protein sequence ID" value="RIW34284.1"/>
    <property type="molecule type" value="Genomic_DNA"/>
</dbReference>
<feature type="transmembrane region" description="Helical" evidence="1">
    <location>
        <begin position="90"/>
        <end position="112"/>
    </location>
</feature>
<evidence type="ECO:0000256" key="1">
    <source>
        <dbReference type="SAM" id="Phobius"/>
    </source>
</evidence>
<feature type="transmembrane region" description="Helical" evidence="1">
    <location>
        <begin position="54"/>
        <end position="78"/>
    </location>
</feature>
<feature type="transmembrane region" description="Helical" evidence="1">
    <location>
        <begin position="6"/>
        <end position="23"/>
    </location>
</feature>
<accession>A0A3A1R526</accession>
<keyword evidence="1" id="KW-0472">Membrane</keyword>
<feature type="transmembrane region" description="Helical" evidence="1">
    <location>
        <begin position="245"/>
        <end position="264"/>
    </location>
</feature>
<evidence type="ECO:0000313" key="2">
    <source>
        <dbReference type="EMBL" id="RIW34284.1"/>
    </source>
</evidence>
<feature type="transmembrane region" description="Helical" evidence="1">
    <location>
        <begin position="30"/>
        <end position="48"/>
    </location>
</feature>
<dbReference type="Proteomes" id="UP000265801">
    <property type="component" value="Unassembled WGS sequence"/>
</dbReference>
<keyword evidence="3" id="KW-1185">Reference proteome</keyword>